<evidence type="ECO:0000313" key="5">
    <source>
        <dbReference type="Proteomes" id="UP000095464"/>
    </source>
</evidence>
<protein>
    <submittedName>
        <fullName evidence="4">Uncharacterized protein</fullName>
    </submittedName>
</protein>
<dbReference type="AlphaFoldDB" id="A0AAP7IG10"/>
<comment type="caution">
    <text evidence="4">The sequence shown here is derived from an EMBL/GenBank/DDBJ whole genome shotgun (WGS) entry which is preliminary data.</text>
</comment>
<keyword evidence="3" id="KW-0472">Membrane</keyword>
<feature type="compositionally biased region" description="Low complexity" evidence="2">
    <location>
        <begin position="142"/>
        <end position="160"/>
    </location>
</feature>
<feature type="transmembrane region" description="Helical" evidence="3">
    <location>
        <begin position="112"/>
        <end position="131"/>
    </location>
</feature>
<reference evidence="5" key="1">
    <citation type="submission" date="2015-11" db="EMBL/GenBank/DDBJ databases">
        <title>Genomic diversity of Staphylococcus saprophyticus strains from urinary tract infections, animal surfaces, and fermented foods.</title>
        <authorList>
            <person name="Wolfe B.E."/>
        </authorList>
    </citation>
    <scope>NUCLEOTIDE SEQUENCE [LARGE SCALE GENOMIC DNA]</scope>
    <source>
        <strain evidence="5">738_7</strain>
    </source>
</reference>
<dbReference type="EMBL" id="LNPX01000004">
    <property type="protein sequence ID" value="OEK58911.1"/>
    <property type="molecule type" value="Genomic_DNA"/>
</dbReference>
<keyword evidence="1" id="KW-0175">Coiled coil</keyword>
<evidence type="ECO:0000256" key="2">
    <source>
        <dbReference type="SAM" id="MobiDB-lite"/>
    </source>
</evidence>
<evidence type="ECO:0000313" key="4">
    <source>
        <dbReference type="EMBL" id="OEK58911.1"/>
    </source>
</evidence>
<sequence>MPEQKGRNNSREYPTILNVESDGKIIALDKFGELNTELNTYTVTKEQEYKVFGRLFFNEYNTQSMSRYDKNKNEYDNDTSNQRPEDFYNDRDKKRDWEQEQALDKSKKKNKWLWGILIAILFAVIILFMQFCDRESQAPVDEQNQTENTQQTQSTEQANNPDIEKQDSEIRNEIQSTKDSIKQDNDNTNEKINGLQSKIDEMRNQQNTEKANEVADDYQNTVDKLEKAKTEKENGNDDKMQETLDNVQSDISDIKDKVSSWFK</sequence>
<feature type="region of interest" description="Disordered" evidence="2">
    <location>
        <begin position="139"/>
        <end position="168"/>
    </location>
</feature>
<keyword evidence="3" id="KW-0812">Transmembrane</keyword>
<organism evidence="4 5">
    <name type="scientific">Staphylococcus equorum</name>
    <dbReference type="NCBI Taxonomy" id="246432"/>
    <lineage>
        <taxon>Bacteria</taxon>
        <taxon>Bacillati</taxon>
        <taxon>Bacillota</taxon>
        <taxon>Bacilli</taxon>
        <taxon>Bacillales</taxon>
        <taxon>Staphylococcaceae</taxon>
        <taxon>Staphylococcus</taxon>
    </lineage>
</organism>
<accession>A0AAP7IG10</accession>
<dbReference type="Proteomes" id="UP000095464">
    <property type="component" value="Unassembled WGS sequence"/>
</dbReference>
<evidence type="ECO:0000256" key="3">
    <source>
        <dbReference type="SAM" id="Phobius"/>
    </source>
</evidence>
<proteinExistence type="predicted"/>
<evidence type="ECO:0000256" key="1">
    <source>
        <dbReference type="SAM" id="Coils"/>
    </source>
</evidence>
<feature type="region of interest" description="Disordered" evidence="2">
    <location>
        <begin position="68"/>
        <end position="95"/>
    </location>
</feature>
<dbReference type="RefSeq" id="WP_069854311.1">
    <property type="nucleotide sequence ID" value="NZ_LNPX01000004.1"/>
</dbReference>
<keyword evidence="3" id="KW-1133">Transmembrane helix</keyword>
<name>A0AAP7IG10_9STAP</name>
<feature type="compositionally biased region" description="Basic and acidic residues" evidence="2">
    <location>
        <begin position="83"/>
        <end position="95"/>
    </location>
</feature>
<gene>
    <name evidence="4" type="ORF">ASS94_00890</name>
</gene>
<feature type="coiled-coil region" evidence="1">
    <location>
        <begin position="171"/>
        <end position="242"/>
    </location>
</feature>